<dbReference type="RefSeq" id="WP_207034015.1">
    <property type="nucleotide sequence ID" value="NZ_JAFLNL010000006.1"/>
</dbReference>
<reference evidence="2 3" key="1">
    <citation type="submission" date="2021-03" db="EMBL/GenBank/DDBJ databases">
        <title>Muricauda lutimaris sp. nov. and Muricauda ruestringensis sp. nov, two marine members of the Flavobacteriaceae isolated from deep sea sediments of Western Pacific.</title>
        <authorList>
            <person name="Zhao S."/>
            <person name="Liu R."/>
        </authorList>
    </citation>
    <scope>NUCLEOTIDE SEQUENCE [LARGE SCALE GENOMIC DNA]</scope>
    <source>
        <strain evidence="2 3">BC31-1-A7</strain>
    </source>
</reference>
<evidence type="ECO:0000313" key="2">
    <source>
        <dbReference type="EMBL" id="MBO0354703.1"/>
    </source>
</evidence>
<keyword evidence="3" id="KW-1185">Reference proteome</keyword>
<proteinExistence type="predicted"/>
<dbReference type="EMBL" id="JAFLNL010000006">
    <property type="protein sequence ID" value="MBO0354703.1"/>
    <property type="molecule type" value="Genomic_DNA"/>
</dbReference>
<dbReference type="Gene3D" id="3.40.1680.10">
    <property type="entry name" value="yp_829618.1 domain like"/>
    <property type="match status" value="1"/>
</dbReference>
<evidence type="ECO:0000313" key="3">
    <source>
        <dbReference type="Proteomes" id="UP000664044"/>
    </source>
</evidence>
<dbReference type="InterPro" id="IPR056695">
    <property type="entry name" value="DUF7793"/>
</dbReference>
<dbReference type="Pfam" id="PF25056">
    <property type="entry name" value="DUF7793"/>
    <property type="match status" value="1"/>
</dbReference>
<evidence type="ECO:0000259" key="1">
    <source>
        <dbReference type="Pfam" id="PF25056"/>
    </source>
</evidence>
<protein>
    <recommendedName>
        <fullName evidence="1">DUF7793 domain-containing protein</fullName>
    </recommendedName>
</protein>
<feature type="domain" description="DUF7793" evidence="1">
    <location>
        <begin position="12"/>
        <end position="121"/>
    </location>
</feature>
<organism evidence="2 3">
    <name type="scientific">Flagellimonas aurea</name>
    <dbReference type="NCBI Taxonomy" id="2915619"/>
    <lineage>
        <taxon>Bacteria</taxon>
        <taxon>Pseudomonadati</taxon>
        <taxon>Bacteroidota</taxon>
        <taxon>Flavobacteriia</taxon>
        <taxon>Flavobacteriales</taxon>
        <taxon>Flavobacteriaceae</taxon>
        <taxon>Flagellimonas</taxon>
    </lineage>
</organism>
<name>A0ABS3G5Z7_9FLAO</name>
<sequence>MKRFVETEIAIMWLEKDILFFIWKEQVYIDLSNAKKIVAARIRLQQGKSYPIVCRMRGLQNVDKDAWRYLEKEGTESIKYLVLVANTPLGRAFSKFIIGKVAPVPTKVFEDMDEAEQFLLQNR</sequence>
<dbReference type="Proteomes" id="UP000664044">
    <property type="component" value="Unassembled WGS sequence"/>
</dbReference>
<comment type="caution">
    <text evidence="2">The sequence shown here is derived from an EMBL/GenBank/DDBJ whole genome shotgun (WGS) entry which is preliminary data.</text>
</comment>
<gene>
    <name evidence="2" type="ORF">J0656_11815</name>
</gene>
<accession>A0ABS3G5Z7</accession>